<accession>A0ABR7N2Z1</accession>
<evidence type="ECO:0000313" key="2">
    <source>
        <dbReference type="Proteomes" id="UP000606193"/>
    </source>
</evidence>
<sequence length="145" mass="16310">MQFETLQKAMIAAMKAREKERKEAISVLVSATKKLAIDEGCREDIPEELVDRAILKEIKSVKEQIDTCPADRTDLKDEYTFTLSVMEEYAPKQLSEEEIRSIINEKFADVIATKNKGQIMKAVMGELKGKADGKIINQVVSSLCQ</sequence>
<dbReference type="InterPro" id="IPR042184">
    <property type="entry name" value="YqeY/Aim41_N"/>
</dbReference>
<proteinExistence type="predicted"/>
<reference evidence="1 2" key="1">
    <citation type="submission" date="2020-08" db="EMBL/GenBank/DDBJ databases">
        <title>Genome public.</title>
        <authorList>
            <person name="Liu C."/>
            <person name="Sun Q."/>
        </authorList>
    </citation>
    <scope>NUCLEOTIDE SEQUENCE [LARGE SCALE GENOMIC DNA]</scope>
    <source>
        <strain evidence="1 2">NSJ-37</strain>
    </source>
</reference>
<dbReference type="PANTHER" id="PTHR28055:SF1">
    <property type="entry name" value="ALTERED INHERITANCE OF MITOCHONDRIA PROTEIN 41, MITOCHONDRIAL"/>
    <property type="match status" value="1"/>
</dbReference>
<comment type="caution">
    <text evidence="1">The sequence shown here is derived from an EMBL/GenBank/DDBJ whole genome shotgun (WGS) entry which is preliminary data.</text>
</comment>
<dbReference type="PANTHER" id="PTHR28055">
    <property type="entry name" value="ALTERED INHERITANCE OF MITOCHONDRIA PROTEIN 41, MITOCHONDRIAL"/>
    <property type="match status" value="1"/>
</dbReference>
<dbReference type="Gene3D" id="1.10.10.410">
    <property type="match status" value="1"/>
</dbReference>
<evidence type="ECO:0000313" key="1">
    <source>
        <dbReference type="EMBL" id="MBC8562981.1"/>
    </source>
</evidence>
<keyword evidence="2" id="KW-1185">Reference proteome</keyword>
<dbReference type="Proteomes" id="UP000606193">
    <property type="component" value="Unassembled WGS sequence"/>
</dbReference>
<dbReference type="InterPro" id="IPR023168">
    <property type="entry name" value="GatB_Yqey_C_2"/>
</dbReference>
<dbReference type="RefSeq" id="WP_249298205.1">
    <property type="nucleotide sequence ID" value="NZ_JACRSX010000014.1"/>
</dbReference>
<dbReference type="InterPro" id="IPR019004">
    <property type="entry name" value="YqeY/Aim41"/>
</dbReference>
<protein>
    <submittedName>
        <fullName evidence="1">GatB/YqeY domain-containing protein</fullName>
    </submittedName>
</protein>
<dbReference type="Gene3D" id="1.10.1510.10">
    <property type="entry name" value="Uncharacterised protein YqeY/AIM41 PF09424, N-terminal domain"/>
    <property type="match status" value="1"/>
</dbReference>
<dbReference type="Pfam" id="PF09424">
    <property type="entry name" value="YqeY"/>
    <property type="match status" value="1"/>
</dbReference>
<dbReference type="SUPFAM" id="SSF89095">
    <property type="entry name" value="GatB/YqeY motif"/>
    <property type="match status" value="1"/>
</dbReference>
<name>A0ABR7N2Z1_9FIRM</name>
<organism evidence="1 2">
    <name type="scientific">Jutongia huaianensis</name>
    <dbReference type="NCBI Taxonomy" id="2763668"/>
    <lineage>
        <taxon>Bacteria</taxon>
        <taxon>Bacillati</taxon>
        <taxon>Bacillota</taxon>
        <taxon>Clostridia</taxon>
        <taxon>Lachnospirales</taxon>
        <taxon>Lachnospiraceae</taxon>
        <taxon>Jutongia</taxon>
    </lineage>
</organism>
<dbReference type="InterPro" id="IPR003789">
    <property type="entry name" value="Asn/Gln_tRNA_amidoTrase-B-like"/>
</dbReference>
<gene>
    <name evidence="1" type="ORF">H8704_10150</name>
</gene>
<dbReference type="EMBL" id="JACRSX010000014">
    <property type="protein sequence ID" value="MBC8562981.1"/>
    <property type="molecule type" value="Genomic_DNA"/>
</dbReference>